<dbReference type="Proteomes" id="UP001152523">
    <property type="component" value="Unassembled WGS sequence"/>
</dbReference>
<evidence type="ECO:0000256" key="1">
    <source>
        <dbReference type="ARBA" id="ARBA00004123"/>
    </source>
</evidence>
<dbReference type="GO" id="GO:0005634">
    <property type="term" value="C:nucleus"/>
    <property type="evidence" value="ECO:0007669"/>
    <property type="project" value="UniProtKB-SubCell"/>
</dbReference>
<protein>
    <recommendedName>
        <fullName evidence="11">ZF-HD dimerization-type domain-containing protein</fullName>
    </recommendedName>
</protein>
<dbReference type="InterPro" id="IPR009057">
    <property type="entry name" value="Homeodomain-like_sf"/>
</dbReference>
<evidence type="ECO:0000259" key="11">
    <source>
        <dbReference type="PROSITE" id="PS51523"/>
    </source>
</evidence>
<keyword evidence="2" id="KW-0479">Metal-binding</keyword>
<evidence type="ECO:0000256" key="3">
    <source>
        <dbReference type="ARBA" id="ARBA00022771"/>
    </source>
</evidence>
<evidence type="ECO:0000313" key="13">
    <source>
        <dbReference type="Proteomes" id="UP001152523"/>
    </source>
</evidence>
<dbReference type="PANTHER" id="PTHR31948">
    <property type="entry name" value="ZINC-FINGER HOMEODOMAIN PROTEIN 2"/>
    <property type="match status" value="1"/>
</dbReference>
<keyword evidence="6" id="KW-0238">DNA-binding</keyword>
<dbReference type="GO" id="GO:0050793">
    <property type="term" value="P:regulation of developmental process"/>
    <property type="evidence" value="ECO:0007669"/>
    <property type="project" value="TreeGrafter"/>
</dbReference>
<dbReference type="Pfam" id="PF04770">
    <property type="entry name" value="ZF-HD_dimer"/>
    <property type="match status" value="1"/>
</dbReference>
<organism evidence="12 13">
    <name type="scientific">Cuscuta epithymum</name>
    <dbReference type="NCBI Taxonomy" id="186058"/>
    <lineage>
        <taxon>Eukaryota</taxon>
        <taxon>Viridiplantae</taxon>
        <taxon>Streptophyta</taxon>
        <taxon>Embryophyta</taxon>
        <taxon>Tracheophyta</taxon>
        <taxon>Spermatophyta</taxon>
        <taxon>Magnoliopsida</taxon>
        <taxon>eudicotyledons</taxon>
        <taxon>Gunneridae</taxon>
        <taxon>Pentapetalae</taxon>
        <taxon>asterids</taxon>
        <taxon>lamiids</taxon>
        <taxon>Solanales</taxon>
        <taxon>Convolvulaceae</taxon>
        <taxon>Cuscuteae</taxon>
        <taxon>Cuscuta</taxon>
        <taxon>Cuscuta subgen. Cuscuta</taxon>
    </lineage>
</organism>
<evidence type="ECO:0000256" key="9">
    <source>
        <dbReference type="ARBA" id="ARBA00023242"/>
    </source>
</evidence>
<feature type="region of interest" description="Disordered" evidence="10">
    <location>
        <begin position="139"/>
        <end position="167"/>
    </location>
</feature>
<gene>
    <name evidence="12" type="ORF">CEPIT_LOCUS12124</name>
</gene>
<keyword evidence="7" id="KW-0371">Homeobox</keyword>
<dbReference type="AlphaFoldDB" id="A0AAV0D6U9"/>
<evidence type="ECO:0000256" key="8">
    <source>
        <dbReference type="ARBA" id="ARBA00023163"/>
    </source>
</evidence>
<keyword evidence="9" id="KW-0539">Nucleus</keyword>
<evidence type="ECO:0000256" key="5">
    <source>
        <dbReference type="ARBA" id="ARBA00023015"/>
    </source>
</evidence>
<dbReference type="PROSITE" id="PS51523">
    <property type="entry name" value="ZF_HD_DIMER"/>
    <property type="match status" value="1"/>
</dbReference>
<keyword evidence="5" id="KW-0805">Transcription regulation</keyword>
<comment type="subcellular location">
    <subcellularLocation>
        <location evidence="1">Nucleus</location>
    </subcellularLocation>
</comment>
<evidence type="ECO:0000256" key="6">
    <source>
        <dbReference type="ARBA" id="ARBA00023125"/>
    </source>
</evidence>
<evidence type="ECO:0000256" key="7">
    <source>
        <dbReference type="ARBA" id="ARBA00023155"/>
    </source>
</evidence>
<comment type="caution">
    <text evidence="12">The sequence shown here is derived from an EMBL/GenBank/DDBJ whole genome shotgun (WGS) entry which is preliminary data.</text>
</comment>
<keyword evidence="3" id="KW-0863">Zinc-finger</keyword>
<sequence length="348" mass="37375">MDISSSCTAAAAAATVKTPEAETETPPTRIYPAKPLSYSSNGVLKRLNNPLHDGRRHAAETHHAVVVNYRECLKNHAAPLGGHAVDGCGEFMPSPAANPSDPTSLKCAACGCHRNFHRREHPDEVLSRTDVVPAIEYQPYHRHHPPPPQGSHSSPPSSPSPPPISSSYYPSAPHVLLALSTGMVGPHQTDTNTTTPTSADHISGGPGSNLNGRKRIRTKFTADQKEKMFEFAERVGWKIQKRDEDLINNFCSDIGVERVVFKVWMHNNKNISGKRDHGIAAASGGGLNYNDNVHGMNFNLLNAKSQNLDSTAAGTATACQFDMKNENNNGVTAPLAAAAAVNGSYYSS</sequence>
<dbReference type="NCBIfam" id="TIGR01566">
    <property type="entry name" value="ZF_HD_prot_N"/>
    <property type="match status" value="1"/>
</dbReference>
<dbReference type="InterPro" id="IPR006456">
    <property type="entry name" value="ZF_HD_homeobox_Cys/His_dimer"/>
</dbReference>
<dbReference type="NCBIfam" id="TIGR01565">
    <property type="entry name" value="homeo_ZF_HD"/>
    <property type="match status" value="1"/>
</dbReference>
<feature type="domain" description="ZF-HD dimerization-type" evidence="11">
    <location>
        <begin position="69"/>
        <end position="120"/>
    </location>
</feature>
<feature type="region of interest" description="Disordered" evidence="10">
    <location>
        <begin position="184"/>
        <end position="213"/>
    </location>
</feature>
<dbReference type="Gene3D" id="1.10.10.60">
    <property type="entry name" value="Homeodomain-like"/>
    <property type="match status" value="1"/>
</dbReference>
<dbReference type="GO" id="GO:0003700">
    <property type="term" value="F:DNA-binding transcription factor activity"/>
    <property type="evidence" value="ECO:0007669"/>
    <property type="project" value="TreeGrafter"/>
</dbReference>
<name>A0AAV0D6U9_9ASTE</name>
<dbReference type="InterPro" id="IPR006455">
    <property type="entry name" value="Homeodomain_ZF_HD"/>
</dbReference>
<keyword evidence="8" id="KW-0804">Transcription</keyword>
<keyword evidence="13" id="KW-1185">Reference proteome</keyword>
<dbReference type="FunFam" id="1.10.10.60:FF:000257">
    <property type="entry name" value="Zinc-finger homeodomain protein 2"/>
    <property type="match status" value="1"/>
</dbReference>
<evidence type="ECO:0000256" key="2">
    <source>
        <dbReference type="ARBA" id="ARBA00022723"/>
    </source>
</evidence>
<accession>A0AAV0D6U9</accession>
<evidence type="ECO:0000256" key="4">
    <source>
        <dbReference type="ARBA" id="ARBA00022833"/>
    </source>
</evidence>
<dbReference type="SUPFAM" id="SSF46689">
    <property type="entry name" value="Homeodomain-like"/>
    <property type="match status" value="1"/>
</dbReference>
<evidence type="ECO:0000313" key="12">
    <source>
        <dbReference type="EMBL" id="CAH9092501.1"/>
    </source>
</evidence>
<evidence type="ECO:0000256" key="10">
    <source>
        <dbReference type="SAM" id="MobiDB-lite"/>
    </source>
</evidence>
<dbReference type="GO" id="GO:0000976">
    <property type="term" value="F:transcription cis-regulatory region binding"/>
    <property type="evidence" value="ECO:0007669"/>
    <property type="project" value="TreeGrafter"/>
</dbReference>
<dbReference type="PANTHER" id="PTHR31948:SF72">
    <property type="entry name" value="ZINC-FINGER HOMEODOMAIN PROTEIN 10"/>
    <property type="match status" value="1"/>
</dbReference>
<dbReference type="EMBL" id="CAMAPF010000073">
    <property type="protein sequence ID" value="CAH9092501.1"/>
    <property type="molecule type" value="Genomic_DNA"/>
</dbReference>
<reference evidence="12" key="1">
    <citation type="submission" date="2022-07" db="EMBL/GenBank/DDBJ databases">
        <authorList>
            <person name="Macas J."/>
            <person name="Novak P."/>
            <person name="Neumann P."/>
        </authorList>
    </citation>
    <scope>NUCLEOTIDE SEQUENCE</scope>
</reference>
<keyword evidence="4" id="KW-0862">Zinc</keyword>
<proteinExistence type="predicted"/>
<dbReference type="GO" id="GO:0008270">
    <property type="term" value="F:zinc ion binding"/>
    <property type="evidence" value="ECO:0007669"/>
    <property type="project" value="UniProtKB-KW"/>
</dbReference>